<evidence type="ECO:0000313" key="1">
    <source>
        <dbReference type="EMBL" id="KAK9200985.1"/>
    </source>
</evidence>
<gene>
    <name evidence="1" type="ORF">WN944_016186</name>
</gene>
<evidence type="ECO:0000313" key="2">
    <source>
        <dbReference type="Proteomes" id="UP001428341"/>
    </source>
</evidence>
<name>A0AAP0MFB8_9ROSI</name>
<dbReference type="AlphaFoldDB" id="A0AAP0MFB8"/>
<sequence>MRGWNNLFGNREVSWLKSDNKALGKSQHRSNRWSTTPEHIKRVEESIVKSWNQNFARDSKVKESAGICFPGYNEHEFPVKHRQSWLKSDNKALGKSQHRSNRWSTTPEHIKRVEESIVKSWNQNFARDSKVKEYVHSCFLREGYYHSQWERDPILKLELKRIELSKEYLEESRCFKEGRKMFPTLRTRKSIVLLNGILKPGELGGMDVGTSACLRCRHAHVNLSSSPSQLCQLVIVAVASLSQFIPSPSC</sequence>
<comment type="caution">
    <text evidence="1">The sequence shown here is derived from an EMBL/GenBank/DDBJ whole genome shotgun (WGS) entry which is preliminary data.</text>
</comment>
<organism evidence="1 2">
    <name type="scientific">Citrus x changshan-huyou</name>
    <dbReference type="NCBI Taxonomy" id="2935761"/>
    <lineage>
        <taxon>Eukaryota</taxon>
        <taxon>Viridiplantae</taxon>
        <taxon>Streptophyta</taxon>
        <taxon>Embryophyta</taxon>
        <taxon>Tracheophyta</taxon>
        <taxon>Spermatophyta</taxon>
        <taxon>Magnoliopsida</taxon>
        <taxon>eudicotyledons</taxon>
        <taxon>Gunneridae</taxon>
        <taxon>Pentapetalae</taxon>
        <taxon>rosids</taxon>
        <taxon>malvids</taxon>
        <taxon>Sapindales</taxon>
        <taxon>Rutaceae</taxon>
        <taxon>Aurantioideae</taxon>
        <taxon>Citrus</taxon>
    </lineage>
</organism>
<proteinExistence type="predicted"/>
<keyword evidence="2" id="KW-1185">Reference proteome</keyword>
<dbReference type="EMBL" id="JBCGBO010000005">
    <property type="protein sequence ID" value="KAK9200985.1"/>
    <property type="molecule type" value="Genomic_DNA"/>
</dbReference>
<dbReference type="Proteomes" id="UP001428341">
    <property type="component" value="Unassembled WGS sequence"/>
</dbReference>
<reference evidence="1 2" key="1">
    <citation type="submission" date="2024-05" db="EMBL/GenBank/DDBJ databases">
        <title>Haplotype-resolved chromosome-level genome assembly of Huyou (Citrus changshanensis).</title>
        <authorList>
            <person name="Miao C."/>
            <person name="Chen W."/>
            <person name="Wu Y."/>
            <person name="Wang L."/>
            <person name="Zhao S."/>
            <person name="Grierson D."/>
            <person name="Xu C."/>
            <person name="Chen K."/>
        </authorList>
    </citation>
    <scope>NUCLEOTIDE SEQUENCE [LARGE SCALE GENOMIC DNA]</scope>
    <source>
        <strain evidence="1">01-14</strain>
        <tissue evidence="1">Leaf</tissue>
    </source>
</reference>
<protein>
    <submittedName>
        <fullName evidence="1">Uncharacterized protein</fullName>
    </submittedName>
</protein>
<accession>A0AAP0MFB8</accession>